<keyword evidence="4" id="KW-1185">Reference proteome</keyword>
<feature type="signal peptide" evidence="1">
    <location>
        <begin position="1"/>
        <end position="21"/>
    </location>
</feature>
<evidence type="ECO:0000256" key="1">
    <source>
        <dbReference type="SAM" id="SignalP"/>
    </source>
</evidence>
<evidence type="ECO:0000259" key="2">
    <source>
        <dbReference type="SMART" id="SM00635"/>
    </source>
</evidence>
<dbReference type="Gene3D" id="1.50.10.20">
    <property type="match status" value="1"/>
</dbReference>
<dbReference type="GO" id="GO:0016829">
    <property type="term" value="F:lyase activity"/>
    <property type="evidence" value="ECO:0007669"/>
    <property type="project" value="UniProtKB-KW"/>
</dbReference>
<keyword evidence="1" id="KW-0732">Signal</keyword>
<protein>
    <submittedName>
        <fullName evidence="3">Pectate lyase</fullName>
    </submittedName>
</protein>
<dbReference type="InterPro" id="IPR003343">
    <property type="entry name" value="Big_2"/>
</dbReference>
<dbReference type="InterPro" id="IPR012669">
    <property type="entry name" value="Pectate_lyase"/>
</dbReference>
<dbReference type="SUPFAM" id="SSF49373">
    <property type="entry name" value="Invasin/intimin cell-adhesion fragments"/>
    <property type="match status" value="2"/>
</dbReference>
<reference evidence="3 4" key="1">
    <citation type="submission" date="2018-05" db="EMBL/GenBank/DDBJ databases">
        <title>Flavobacterium sp. strain IMCC34758, incomplete genome.</title>
        <authorList>
            <person name="Joung Y."/>
        </authorList>
    </citation>
    <scope>NUCLEOTIDE SEQUENCE [LARGE SCALE GENOMIC DNA]</scope>
    <source>
        <strain evidence="3 4">IMCC34758</strain>
    </source>
</reference>
<dbReference type="EMBL" id="QJHL01000001">
    <property type="protein sequence ID" value="PXY46425.1"/>
    <property type="molecule type" value="Genomic_DNA"/>
</dbReference>
<dbReference type="AlphaFoldDB" id="A0A2V4C5H3"/>
<feature type="domain" description="BIG2" evidence="2">
    <location>
        <begin position="29"/>
        <end position="104"/>
    </location>
</feature>
<keyword evidence="3" id="KW-0456">Lyase</keyword>
<sequence>MKIYKSVISLFFVLLSLSCSSDHDEKPVKITSMVISGDNTLSAESKQLTVVVTPSNAANKEVTWSVSDPAIAVITETGLLTGIKNGTVKVTAAAKDGSGVKAEKNYTVSGITEPVVLIQSITINQAVVTDGKPIQLSAQIAPANATTKTLTWTTSSQAIGPISADGLLTPKMNGTVTLTATSADGSGKSAQLQIVISGVTTVYATTVRAESILVWQRNNGGWGKAVADLNDYNTAQTQSQITTALNSKNNTDTTIDNGHVVTELRWLLADYKTTNNPNYLLAAEKALDFLFTAQYANGGWPQYYPDKSGYRHQITYNDGAIANVMNVMWDIQKGKNNLELTNPTYKEKAVTAFNKGIDIILKTQITYKGKKTVWCAQHDEVTLLPALARAYELPTFSGSESVGIVRVLMLVEQPSAEIKQAVKDAVDWFNGAKLTGIATQKINDANQPSGQDVIVVSSPGNVIWARFYDLQNNLPLFCGRDGIPKLTLAEIENERRVGYSWYGNWPSGLIGSEYTNWKSKHGL</sequence>
<dbReference type="Pfam" id="PF02368">
    <property type="entry name" value="Big_2"/>
    <property type="match status" value="2"/>
</dbReference>
<dbReference type="Proteomes" id="UP000247681">
    <property type="component" value="Unassembled WGS sequence"/>
</dbReference>
<feature type="domain" description="BIG2" evidence="2">
    <location>
        <begin position="117"/>
        <end position="192"/>
    </location>
</feature>
<dbReference type="Pfam" id="PF09492">
    <property type="entry name" value="Pec_lyase"/>
    <property type="match status" value="1"/>
</dbReference>
<proteinExistence type="predicted"/>
<dbReference type="InterPro" id="IPR008964">
    <property type="entry name" value="Invasin/intimin_cell_adhesion"/>
</dbReference>
<dbReference type="SMART" id="SM00635">
    <property type="entry name" value="BID_2"/>
    <property type="match status" value="2"/>
</dbReference>
<dbReference type="RefSeq" id="WP_110345433.1">
    <property type="nucleotide sequence ID" value="NZ_QJHL01000001.1"/>
</dbReference>
<dbReference type="Gene3D" id="2.60.40.1080">
    <property type="match status" value="1"/>
</dbReference>
<comment type="caution">
    <text evidence="3">The sequence shown here is derived from an EMBL/GenBank/DDBJ whole genome shotgun (WGS) entry which is preliminary data.</text>
</comment>
<dbReference type="PROSITE" id="PS51257">
    <property type="entry name" value="PROKAR_LIPOPROTEIN"/>
    <property type="match status" value="1"/>
</dbReference>
<accession>A0A2V4C5H3</accession>
<evidence type="ECO:0000313" key="3">
    <source>
        <dbReference type="EMBL" id="PXY46425.1"/>
    </source>
</evidence>
<dbReference type="OrthoDB" id="9804686at2"/>
<evidence type="ECO:0000313" key="4">
    <source>
        <dbReference type="Proteomes" id="UP000247681"/>
    </source>
</evidence>
<gene>
    <name evidence="3" type="primary">pelA</name>
    <name evidence="3" type="ORF">DMB68_04395</name>
</gene>
<feature type="chain" id="PRO_5016129277" evidence="1">
    <location>
        <begin position="22"/>
        <end position="523"/>
    </location>
</feature>
<name>A0A2V4C5H3_9FLAO</name>
<dbReference type="NCBIfam" id="TIGR02474">
    <property type="entry name" value="pec_lyase"/>
    <property type="match status" value="1"/>
</dbReference>
<organism evidence="3 4">
    <name type="scientific">Flavobacterium hydrophilum</name>
    <dbReference type="NCBI Taxonomy" id="2211445"/>
    <lineage>
        <taxon>Bacteria</taxon>
        <taxon>Pseudomonadati</taxon>
        <taxon>Bacteroidota</taxon>
        <taxon>Flavobacteriia</taxon>
        <taxon>Flavobacteriales</taxon>
        <taxon>Flavobacteriaceae</taxon>
        <taxon>Flavobacterium</taxon>
    </lineage>
</organism>
<dbReference type="SUPFAM" id="SSF81853">
    <property type="entry name" value="Family 10 polysaccharide lyase"/>
    <property type="match status" value="1"/>
</dbReference>